<keyword evidence="6" id="KW-0539">Nucleus</keyword>
<dbReference type="PANTHER" id="PTHR12856">
    <property type="entry name" value="TRANSCRIPTION INITIATION FACTOR IIH-RELATED"/>
    <property type="match status" value="1"/>
</dbReference>
<reference evidence="10" key="1">
    <citation type="journal article" date="2023" name="Mol. Phylogenet. Evol.">
        <title>Genome-scale phylogeny and comparative genomics of the fungal order Sordariales.</title>
        <authorList>
            <person name="Hensen N."/>
            <person name="Bonometti L."/>
            <person name="Westerberg I."/>
            <person name="Brannstrom I.O."/>
            <person name="Guillou S."/>
            <person name="Cros-Aarteil S."/>
            <person name="Calhoun S."/>
            <person name="Haridas S."/>
            <person name="Kuo A."/>
            <person name="Mondo S."/>
            <person name="Pangilinan J."/>
            <person name="Riley R."/>
            <person name="LaButti K."/>
            <person name="Andreopoulos B."/>
            <person name="Lipzen A."/>
            <person name="Chen C."/>
            <person name="Yan M."/>
            <person name="Daum C."/>
            <person name="Ng V."/>
            <person name="Clum A."/>
            <person name="Steindorff A."/>
            <person name="Ohm R.A."/>
            <person name="Martin F."/>
            <person name="Silar P."/>
            <person name="Natvig D.O."/>
            <person name="Lalanne C."/>
            <person name="Gautier V."/>
            <person name="Ament-Velasquez S.L."/>
            <person name="Kruys A."/>
            <person name="Hutchinson M.I."/>
            <person name="Powell A.J."/>
            <person name="Barry K."/>
            <person name="Miller A.N."/>
            <person name="Grigoriev I.V."/>
            <person name="Debuchy R."/>
            <person name="Gladieux P."/>
            <person name="Hiltunen Thoren M."/>
            <person name="Johannesson H."/>
        </authorList>
    </citation>
    <scope>NUCLEOTIDE SEQUENCE</scope>
    <source>
        <strain evidence="10">CBS 955.72</strain>
    </source>
</reference>
<dbReference type="Pfam" id="PF08567">
    <property type="entry name" value="PH_TFIIH"/>
    <property type="match status" value="1"/>
</dbReference>
<name>A0AAJ0M9E2_9PEZI</name>
<evidence type="ECO:0000256" key="3">
    <source>
        <dbReference type="ARBA" id="ARBA00022737"/>
    </source>
</evidence>
<dbReference type="AlphaFoldDB" id="A0AAJ0M9E2"/>
<keyword evidence="5" id="KW-0804">Transcription</keyword>
<dbReference type="EMBL" id="JAUIQD010000007">
    <property type="protein sequence ID" value="KAK3343919.1"/>
    <property type="molecule type" value="Genomic_DNA"/>
</dbReference>
<evidence type="ECO:0000256" key="4">
    <source>
        <dbReference type="ARBA" id="ARBA00023015"/>
    </source>
</evidence>
<comment type="caution">
    <text evidence="10">The sequence shown here is derived from an EMBL/GenBank/DDBJ whole genome shotgun (WGS) entry which is preliminary data.</text>
</comment>
<dbReference type="InterPro" id="IPR005607">
    <property type="entry name" value="BSD_dom"/>
</dbReference>
<dbReference type="CDD" id="cd13229">
    <property type="entry name" value="PH_TFIIH"/>
    <property type="match status" value="1"/>
</dbReference>
<dbReference type="SUPFAM" id="SSF50729">
    <property type="entry name" value="PH domain-like"/>
    <property type="match status" value="1"/>
</dbReference>
<reference evidence="10" key="2">
    <citation type="submission" date="2023-06" db="EMBL/GenBank/DDBJ databases">
        <authorList>
            <consortium name="Lawrence Berkeley National Laboratory"/>
            <person name="Haridas S."/>
            <person name="Hensen N."/>
            <person name="Bonometti L."/>
            <person name="Westerberg I."/>
            <person name="Brannstrom I.O."/>
            <person name="Guillou S."/>
            <person name="Cros-Aarteil S."/>
            <person name="Calhoun S."/>
            <person name="Kuo A."/>
            <person name="Mondo S."/>
            <person name="Pangilinan J."/>
            <person name="Riley R."/>
            <person name="Labutti K."/>
            <person name="Andreopoulos B."/>
            <person name="Lipzen A."/>
            <person name="Chen C."/>
            <person name="Yanf M."/>
            <person name="Daum C."/>
            <person name="Ng V."/>
            <person name="Clum A."/>
            <person name="Steindorff A."/>
            <person name="Ohm R."/>
            <person name="Martin F."/>
            <person name="Silar P."/>
            <person name="Natvig D."/>
            <person name="Lalanne C."/>
            <person name="Gautier V."/>
            <person name="Ament-Velasquez S.L."/>
            <person name="Kruys A."/>
            <person name="Hutchinson M.I."/>
            <person name="Powell A.J."/>
            <person name="Barry K."/>
            <person name="Miller A.N."/>
            <person name="Grigoriev I.V."/>
            <person name="Debuchy R."/>
            <person name="Gladieux P."/>
            <person name="Thoren M.H."/>
            <person name="Johannesson H."/>
        </authorList>
    </citation>
    <scope>NUCLEOTIDE SEQUENCE</scope>
    <source>
        <strain evidence="10">CBS 955.72</strain>
    </source>
</reference>
<feature type="region of interest" description="Disordered" evidence="8">
    <location>
        <begin position="462"/>
        <end position="487"/>
    </location>
</feature>
<keyword evidence="4" id="KW-0805">Transcription regulation</keyword>
<sequence length="641" mass="71105">MEIPQGKAAYKKKDGIITLTKDQTSLIWTPLPGNGPPVVSLLMDSINNLQQTPDTSAKVMLKVIEKPREEGAAAAAFLFHFTSPTEARPEANALKALLSKLIAEKKGIEPPKLADTDIPANGTAASAAISFANAVNTKPMAVRWFDDNMLKGDIALQESLLEKDKDLKQTYVDALATKPESLSDLSFNTHFWATRINLLRAHAIQLNQKKGSYNVLSTIKPRVENDELKLNLNVEQVQLIFQQHPLVKRIYNENVPKLSEGQFWSQFFLSRLYKKLRGERVAEHDDTNPIFDKYNETDPALGIPRSIALPQIPHIIDIEANEENQGGFRSGNRKDVEMRPRANIPIVKTLNSLSGKIMQHVAPTDQGLSSAAASEGADFDATNFEELTLHDLRGDAAQNRIILNVKEQSKFFSNQSSAESTEETLVYEKQVPSEVLFEIQADLEALDDDGYGGIDLHKSIGVDDDSDSDTGGAHKQNHVGSRTARRGAQDQILDAMYKKRTGGQHLNSNDDNASILSSPMSIPPDVAQRCYLTNATTAEFLKQFWGAFLSGDPARTQELAYHAESLQRSIARIDALAAEAEKLHEELVNRRKREIRDLYKKTGRKTKWIPIGGGKEAVLALFEATLTSLHTAQGLWQRSRL</sequence>
<gene>
    <name evidence="10" type="ORF">B0T25DRAFT_555585</name>
</gene>
<dbReference type="InterPro" id="IPR013876">
    <property type="entry name" value="TFIIH_BTF_p62_N"/>
</dbReference>
<comment type="subcellular location">
    <subcellularLocation>
        <location evidence="1">Nucleus</location>
    </subcellularLocation>
</comment>
<evidence type="ECO:0000256" key="1">
    <source>
        <dbReference type="ARBA" id="ARBA00004123"/>
    </source>
</evidence>
<evidence type="ECO:0000313" key="10">
    <source>
        <dbReference type="EMBL" id="KAK3343919.1"/>
    </source>
</evidence>
<keyword evidence="3" id="KW-0677">Repeat</keyword>
<evidence type="ECO:0000259" key="9">
    <source>
        <dbReference type="PROSITE" id="PS50858"/>
    </source>
</evidence>
<dbReference type="PROSITE" id="PS50858">
    <property type="entry name" value="BSD"/>
    <property type="match status" value="1"/>
</dbReference>
<evidence type="ECO:0000313" key="11">
    <source>
        <dbReference type="Proteomes" id="UP001275084"/>
    </source>
</evidence>
<evidence type="ECO:0000256" key="5">
    <source>
        <dbReference type="ARBA" id="ARBA00023163"/>
    </source>
</evidence>
<evidence type="ECO:0000256" key="8">
    <source>
        <dbReference type="SAM" id="MobiDB-lite"/>
    </source>
</evidence>
<accession>A0AAJ0M9E2</accession>
<dbReference type="InterPro" id="IPR027079">
    <property type="entry name" value="Tfb1/GTF2H1"/>
</dbReference>
<evidence type="ECO:0000256" key="7">
    <source>
        <dbReference type="SAM" id="Coils"/>
    </source>
</evidence>
<feature type="coiled-coil region" evidence="7">
    <location>
        <begin position="563"/>
        <end position="597"/>
    </location>
</feature>
<dbReference type="Gene3D" id="2.30.29.30">
    <property type="entry name" value="Pleckstrin-homology domain (PH domain)/Phosphotyrosine-binding domain (PTB)"/>
    <property type="match status" value="1"/>
</dbReference>
<dbReference type="FunFam" id="2.30.29.30:FF:000406">
    <property type="entry name" value="Putative RNA polymerase II transcription factor related protein"/>
    <property type="match status" value="1"/>
</dbReference>
<evidence type="ECO:0000256" key="2">
    <source>
        <dbReference type="ARBA" id="ARBA00009448"/>
    </source>
</evidence>
<dbReference type="GO" id="GO:0006289">
    <property type="term" value="P:nucleotide-excision repair"/>
    <property type="evidence" value="ECO:0007669"/>
    <property type="project" value="InterPro"/>
</dbReference>
<proteinExistence type="inferred from homology"/>
<keyword evidence="7" id="KW-0175">Coiled coil</keyword>
<dbReference type="Proteomes" id="UP001275084">
    <property type="component" value="Unassembled WGS sequence"/>
</dbReference>
<keyword evidence="11" id="KW-1185">Reference proteome</keyword>
<feature type="domain" description="BSD" evidence="9">
    <location>
        <begin position="224"/>
        <end position="275"/>
    </location>
</feature>
<evidence type="ECO:0000256" key="6">
    <source>
        <dbReference type="ARBA" id="ARBA00023242"/>
    </source>
</evidence>
<dbReference type="SMART" id="SM00751">
    <property type="entry name" value="BSD"/>
    <property type="match status" value="2"/>
</dbReference>
<dbReference type="GO" id="GO:0000439">
    <property type="term" value="C:transcription factor TFIIH core complex"/>
    <property type="evidence" value="ECO:0007669"/>
    <property type="project" value="InterPro"/>
</dbReference>
<dbReference type="GO" id="GO:0006351">
    <property type="term" value="P:DNA-templated transcription"/>
    <property type="evidence" value="ECO:0007669"/>
    <property type="project" value="InterPro"/>
</dbReference>
<dbReference type="Pfam" id="PF03909">
    <property type="entry name" value="BSD"/>
    <property type="match status" value="1"/>
</dbReference>
<protein>
    <recommendedName>
        <fullName evidence="9">BSD domain-containing protein</fullName>
    </recommendedName>
</protein>
<comment type="similarity">
    <text evidence="2">Belongs to the TFB1 family.</text>
</comment>
<dbReference type="InterPro" id="IPR011993">
    <property type="entry name" value="PH-like_dom_sf"/>
</dbReference>
<organism evidence="10 11">
    <name type="scientific">Lasiosphaeria hispida</name>
    <dbReference type="NCBI Taxonomy" id="260671"/>
    <lineage>
        <taxon>Eukaryota</taxon>
        <taxon>Fungi</taxon>
        <taxon>Dikarya</taxon>
        <taxon>Ascomycota</taxon>
        <taxon>Pezizomycotina</taxon>
        <taxon>Sordariomycetes</taxon>
        <taxon>Sordariomycetidae</taxon>
        <taxon>Sordariales</taxon>
        <taxon>Lasiosphaeriaceae</taxon>
        <taxon>Lasiosphaeria</taxon>
    </lineage>
</organism>